<dbReference type="EMBL" id="FRAT01000004">
    <property type="protein sequence ID" value="SHK69682.1"/>
    <property type="molecule type" value="Genomic_DNA"/>
</dbReference>
<dbReference type="EMBL" id="FOKU01000013">
    <property type="protein sequence ID" value="SFC55308.1"/>
    <property type="molecule type" value="Genomic_DNA"/>
</dbReference>
<evidence type="ECO:0000313" key="2">
    <source>
        <dbReference type="EMBL" id="SHK69682.1"/>
    </source>
</evidence>
<keyword evidence="4" id="KW-1185">Reference proteome</keyword>
<sequence length="65" mass="7578">MCKLLQAIIINIIDAQLTGKLRENPRGTEPNGVKYLIYNPEVYAHITEQRTDRLVEKKQPERDIE</sequence>
<gene>
    <name evidence="1" type="ORF">SAMN04487891_113107</name>
    <name evidence="2" type="ORF">SAMN05216293_1659</name>
</gene>
<dbReference type="AlphaFoldDB" id="A0A1M6UKD8"/>
<evidence type="ECO:0000313" key="1">
    <source>
        <dbReference type="EMBL" id="SFC55308.1"/>
    </source>
</evidence>
<evidence type="ECO:0000313" key="3">
    <source>
        <dbReference type="Proteomes" id="UP000184031"/>
    </source>
</evidence>
<dbReference type="Proteomes" id="UP000198940">
    <property type="component" value="Unassembled WGS sequence"/>
</dbReference>
<accession>A0A1M6UKD8</accession>
<evidence type="ECO:0000313" key="4">
    <source>
        <dbReference type="Proteomes" id="UP000198940"/>
    </source>
</evidence>
<dbReference type="RefSeq" id="WP_072878803.1">
    <property type="nucleotide sequence ID" value="NZ_FOKU01000013.1"/>
</dbReference>
<organism evidence="2 3">
    <name type="scientific">Flagellimonas taeanensis</name>
    <dbReference type="NCBI Taxonomy" id="1005926"/>
    <lineage>
        <taxon>Bacteria</taxon>
        <taxon>Pseudomonadati</taxon>
        <taxon>Bacteroidota</taxon>
        <taxon>Flavobacteriia</taxon>
        <taxon>Flavobacteriales</taxon>
        <taxon>Flavobacteriaceae</taxon>
        <taxon>Flagellimonas</taxon>
    </lineage>
</organism>
<protein>
    <submittedName>
        <fullName evidence="2">Uncharacterized protein</fullName>
    </submittedName>
</protein>
<proteinExistence type="predicted"/>
<comment type="caution">
    <text evidence="2">The sequence shown here is derived from an EMBL/GenBank/DDBJ whole genome shotgun (WGS) entry which is preliminary data.</text>
</comment>
<dbReference type="Proteomes" id="UP000184031">
    <property type="component" value="Unassembled WGS sequence"/>
</dbReference>
<name>A0A1M6UKD8_9FLAO</name>
<reference evidence="2 3" key="1">
    <citation type="submission" date="2016-11" db="EMBL/GenBank/DDBJ databases">
        <authorList>
            <person name="Varghese N."/>
            <person name="Submissions S."/>
        </authorList>
    </citation>
    <scope>NUCLEOTIDE SEQUENCE [LARGE SCALE GENOMIC DNA]</scope>
    <source>
        <strain evidence="2 3">CGMCC 1.12174</strain>
        <strain evidence="1 4">DSM 26351</strain>
    </source>
</reference>